<organism evidence="3">
    <name type="scientific">Actinoplanes campanulatus</name>
    <dbReference type="NCBI Taxonomy" id="113559"/>
    <lineage>
        <taxon>Bacteria</taxon>
        <taxon>Bacillati</taxon>
        <taxon>Actinomycetota</taxon>
        <taxon>Actinomycetes</taxon>
        <taxon>Micromonosporales</taxon>
        <taxon>Micromonosporaceae</taxon>
        <taxon>Actinoplanes</taxon>
    </lineage>
</organism>
<name>A0ABQ3WLV3_9ACTN</name>
<evidence type="ECO:0000259" key="2">
    <source>
        <dbReference type="PROSITE" id="PS50110"/>
    </source>
</evidence>
<evidence type="ECO:0000313" key="3">
    <source>
        <dbReference type="EMBL" id="GID47245.1"/>
    </source>
</evidence>
<evidence type="ECO:0000256" key="1">
    <source>
        <dbReference type="PROSITE-ProRule" id="PRU00169"/>
    </source>
</evidence>
<sequence>MNGVELCEAIREDPKMGHIPLVVVSGSVDPHDARAAACFTAVMAKPSKPQDLLAQLNSVLAGSR</sequence>
<comment type="caution">
    <text evidence="1">Lacks conserved residue(s) required for the propagation of feature annotation.</text>
</comment>
<gene>
    <name evidence="3" type="ORF">Aca07nite_45200</name>
</gene>
<dbReference type="PROSITE" id="PS50110">
    <property type="entry name" value="RESPONSE_REGULATORY"/>
    <property type="match status" value="1"/>
</dbReference>
<reference evidence="3" key="1">
    <citation type="submission" date="2021-01" db="EMBL/GenBank/DDBJ databases">
        <title>Whole genome shotgun sequence of Actinoplanes capillaceus NBRC 16408.</title>
        <authorList>
            <person name="Komaki H."/>
            <person name="Tamura T."/>
        </authorList>
    </citation>
    <scope>NUCLEOTIDE SEQUENCE [LARGE SCALE GENOMIC DNA]</scope>
    <source>
        <strain evidence="3">NBRC 16408</strain>
    </source>
</reference>
<dbReference type="Gene3D" id="3.40.50.2300">
    <property type="match status" value="1"/>
</dbReference>
<proteinExistence type="predicted"/>
<accession>A0ABQ3WLV3</accession>
<dbReference type="SUPFAM" id="SSF52172">
    <property type="entry name" value="CheY-like"/>
    <property type="match status" value="1"/>
</dbReference>
<dbReference type="InterPro" id="IPR011006">
    <property type="entry name" value="CheY-like_superfamily"/>
</dbReference>
<comment type="caution">
    <text evidence="3">The sequence shown here is derived from an EMBL/GenBank/DDBJ whole genome shotgun (WGS) entry which is preliminary data.</text>
</comment>
<feature type="domain" description="Response regulatory" evidence="2">
    <location>
        <begin position="1"/>
        <end position="60"/>
    </location>
</feature>
<protein>
    <recommendedName>
        <fullName evidence="2">Response regulatory domain-containing protein</fullName>
    </recommendedName>
</protein>
<dbReference type="EMBL" id="BOMF01000088">
    <property type="protein sequence ID" value="GID47245.1"/>
    <property type="molecule type" value="Genomic_DNA"/>
</dbReference>
<dbReference type="InterPro" id="IPR001789">
    <property type="entry name" value="Sig_transdc_resp-reg_receiver"/>
</dbReference>